<organism evidence="2 3">
    <name type="scientific">Muricoccus roseus</name>
    <dbReference type="NCBI Taxonomy" id="198092"/>
    <lineage>
        <taxon>Bacteria</taxon>
        <taxon>Pseudomonadati</taxon>
        <taxon>Pseudomonadota</taxon>
        <taxon>Alphaproteobacteria</taxon>
        <taxon>Acetobacterales</taxon>
        <taxon>Roseomonadaceae</taxon>
        <taxon>Muricoccus</taxon>
    </lineage>
</organism>
<evidence type="ECO:0000256" key="1">
    <source>
        <dbReference type="ARBA" id="ARBA00038414"/>
    </source>
</evidence>
<comment type="similarity">
    <text evidence="1">Belongs to the HyuE racemase family.</text>
</comment>
<evidence type="ECO:0000313" key="3">
    <source>
        <dbReference type="Proteomes" id="UP000184387"/>
    </source>
</evidence>
<protein>
    <submittedName>
        <fullName evidence="2">Asp/Glu/hydantoin racemase</fullName>
    </submittedName>
</protein>
<dbReference type="PANTHER" id="PTHR28047">
    <property type="entry name" value="PROTEIN DCG1"/>
    <property type="match status" value="1"/>
</dbReference>
<keyword evidence="3" id="KW-1185">Reference proteome</keyword>
<name>A0A1M6KVB8_9PROT</name>
<dbReference type="InterPro" id="IPR015942">
    <property type="entry name" value="Asp/Glu/hydantoin_racemase"/>
</dbReference>
<dbReference type="RefSeq" id="WP_073136091.1">
    <property type="nucleotide sequence ID" value="NZ_FQZF01000017.1"/>
</dbReference>
<dbReference type="InterPro" id="IPR052186">
    <property type="entry name" value="Hydantoin_racemase-like"/>
</dbReference>
<dbReference type="PANTHER" id="PTHR28047:SF5">
    <property type="entry name" value="PROTEIN DCG1"/>
    <property type="match status" value="1"/>
</dbReference>
<dbReference type="EMBL" id="FQZF01000017">
    <property type="protein sequence ID" value="SHJ62915.1"/>
    <property type="molecule type" value="Genomic_DNA"/>
</dbReference>
<dbReference type="AlphaFoldDB" id="A0A1M6KVB8"/>
<dbReference type="Pfam" id="PF01177">
    <property type="entry name" value="Asp_Glu_race"/>
    <property type="match status" value="1"/>
</dbReference>
<reference evidence="2 3" key="1">
    <citation type="submission" date="2016-11" db="EMBL/GenBank/DDBJ databases">
        <authorList>
            <person name="Jaros S."/>
            <person name="Januszkiewicz K."/>
            <person name="Wedrychowicz H."/>
        </authorList>
    </citation>
    <scope>NUCLEOTIDE SEQUENCE [LARGE SCALE GENOMIC DNA]</scope>
    <source>
        <strain evidence="2 3">DSM 14916</strain>
    </source>
</reference>
<dbReference type="InterPro" id="IPR053714">
    <property type="entry name" value="Iso_Racemase_Enz_sf"/>
</dbReference>
<dbReference type="OrthoDB" id="9791723at2"/>
<gene>
    <name evidence="2" type="ORF">SAMN02745194_02992</name>
</gene>
<dbReference type="Gene3D" id="3.40.50.12500">
    <property type="match status" value="1"/>
</dbReference>
<accession>A0A1M6KVB8</accession>
<dbReference type="Proteomes" id="UP000184387">
    <property type="component" value="Unassembled WGS sequence"/>
</dbReference>
<proteinExistence type="inferred from homology"/>
<dbReference type="GO" id="GO:0047661">
    <property type="term" value="F:amino-acid racemase activity"/>
    <property type="evidence" value="ECO:0007669"/>
    <property type="project" value="InterPro"/>
</dbReference>
<sequence>MERRILVINPNRDAACTAGIAAAVAPYARPGLARFDTLALADGPPAIASWRDWYSVALPLCELVQAEPADAYVIACVSDPGVDAVREVTDRPVLGPFRAAVLAALGRADRFGVIAFVEASKARQRRVLLALGAESRMAATEALNLPMSALTDSEAPRAALLAAGRRLVEAGSGAVVLGCAGMAGHRALLEEALGVPVIEPCAAVAAQALLAVS</sequence>
<dbReference type="STRING" id="198092.SAMN02745194_02992"/>
<evidence type="ECO:0000313" key="2">
    <source>
        <dbReference type="EMBL" id="SHJ62915.1"/>
    </source>
</evidence>